<organism evidence="1 2">
    <name type="scientific">Candidatus Haliotispira prima</name>
    <dbReference type="NCBI Taxonomy" id="3034016"/>
    <lineage>
        <taxon>Bacteria</taxon>
        <taxon>Pseudomonadati</taxon>
        <taxon>Spirochaetota</taxon>
        <taxon>Spirochaetia</taxon>
        <taxon>Spirochaetales</taxon>
        <taxon>Spirochaetaceae</taxon>
        <taxon>Candidatus Haliotispira</taxon>
    </lineage>
</organism>
<accession>A0ABY8MGY7</accession>
<sequence length="282" mass="29794">MGTSFLACTPISDTGDDPPAAAKPTMSFSAAAVVSSVQLEMSSSFAISTIGAVIRLAGEAAPTKTEAEANAGYVSLGITAGSPRKFSISQHYGSDFTDGLTLADVLTANTQYKLYLFFEANAIPSETTVEGATLNNDVIALPFTTAVLPPAGDAIWNNAWTSEQLVGSLSAWGYSENQKGVFVAYMKINFSSFTSITATNRRADSTLLQPIGNFFLGSNLPVLGFLSKISKLGSSYPDTGNYYYIISADDTTKIMGTAFQLEVTDSLTIVRTLAPLTRYGSP</sequence>
<dbReference type="EMBL" id="CP123443">
    <property type="protein sequence ID" value="WGK68815.1"/>
    <property type="molecule type" value="Genomic_DNA"/>
</dbReference>
<protein>
    <submittedName>
        <fullName evidence="1">Uncharacterized protein</fullName>
    </submittedName>
</protein>
<keyword evidence="2" id="KW-1185">Reference proteome</keyword>
<proteinExistence type="predicted"/>
<reference evidence="1 2" key="1">
    <citation type="submission" date="2023-04" db="EMBL/GenBank/DDBJ databases">
        <title>Spirochaete genome identified in red abalone sample constitutes a novel genus.</title>
        <authorList>
            <person name="Sharma S.P."/>
            <person name="Purcell C.M."/>
            <person name="Hyde J.R."/>
            <person name="Severin A.J."/>
        </authorList>
    </citation>
    <scope>NUCLEOTIDE SEQUENCE [LARGE SCALE GENOMIC DNA]</scope>
    <source>
        <strain evidence="1 2">SP-2023</strain>
    </source>
</reference>
<evidence type="ECO:0000313" key="2">
    <source>
        <dbReference type="Proteomes" id="UP001228690"/>
    </source>
</evidence>
<dbReference type="RefSeq" id="WP_326927001.1">
    <property type="nucleotide sequence ID" value="NZ_CP123443.1"/>
</dbReference>
<evidence type="ECO:0000313" key="1">
    <source>
        <dbReference type="EMBL" id="WGK68815.1"/>
    </source>
</evidence>
<dbReference type="Proteomes" id="UP001228690">
    <property type="component" value="Chromosome"/>
</dbReference>
<gene>
    <name evidence="1" type="ORF">P0082_10050</name>
</gene>
<name>A0ABY8MGY7_9SPIO</name>